<evidence type="ECO:0000313" key="2">
    <source>
        <dbReference type="EMBL" id="PHP66556.1"/>
    </source>
</evidence>
<dbReference type="InterPro" id="IPR041599">
    <property type="entry name" value="Gp138_N"/>
</dbReference>
<dbReference type="RefSeq" id="WP_099306742.1">
    <property type="nucleotide sequence ID" value="NZ_PDVP01000007.1"/>
</dbReference>
<organism evidence="2 3">
    <name type="scientific">Zhengella mangrovi</name>
    <dbReference type="NCBI Taxonomy" id="1982044"/>
    <lineage>
        <taxon>Bacteria</taxon>
        <taxon>Pseudomonadati</taxon>
        <taxon>Pseudomonadota</taxon>
        <taxon>Alphaproteobacteria</taxon>
        <taxon>Hyphomicrobiales</taxon>
        <taxon>Notoacmeibacteraceae</taxon>
        <taxon>Zhengella</taxon>
    </lineage>
</organism>
<dbReference type="Pfam" id="PF18352">
    <property type="entry name" value="Gp138_N"/>
    <property type="match status" value="1"/>
</dbReference>
<dbReference type="InterPro" id="IPR037026">
    <property type="entry name" value="Vgr_OB-fold_dom_sf"/>
</dbReference>
<dbReference type="AlphaFoldDB" id="A0A2G1QM03"/>
<dbReference type="OrthoDB" id="1903830at2"/>
<name>A0A2G1QM03_9HYPH</name>
<dbReference type="EMBL" id="PDVP01000007">
    <property type="protein sequence ID" value="PHP66556.1"/>
    <property type="molecule type" value="Genomic_DNA"/>
</dbReference>
<evidence type="ECO:0000259" key="1">
    <source>
        <dbReference type="Pfam" id="PF18352"/>
    </source>
</evidence>
<accession>A0A2G1QM03</accession>
<keyword evidence="3" id="KW-1185">Reference proteome</keyword>
<dbReference type="Gene3D" id="2.40.50.230">
    <property type="entry name" value="Gp5 N-terminal domain"/>
    <property type="match status" value="1"/>
</dbReference>
<evidence type="ECO:0000313" key="3">
    <source>
        <dbReference type="Proteomes" id="UP000221168"/>
    </source>
</evidence>
<proteinExistence type="predicted"/>
<sequence length="221" mass="24545">MTGYLGKTTNRSGDILRTYPRVERENTWGPLNGEVVDFDPAKQTATVRPLYKPIHDGKKVDMPDLLEVPVRFARAGHGAMTWPIQKGEKVKLIPMFRSTEEYHTGGDDEAGNWARSHDLSDMEAHLAGGESLKDPIQNFDDANSHWRFNEPGSYGIRGSKDGKVAIEGNQGNIYKLLADVVELLSNDTLVIKYGSSAGSGHQLEFKEQYAEIAAKLRAMQL</sequence>
<comment type="caution">
    <text evidence="2">The sequence shown here is derived from an EMBL/GenBank/DDBJ whole genome shotgun (WGS) entry which is preliminary data.</text>
</comment>
<gene>
    <name evidence="2" type="ORF">CSC94_12770</name>
</gene>
<reference evidence="2 3" key="1">
    <citation type="submission" date="2017-10" db="EMBL/GenBank/DDBJ databases">
        <title>Sedimentibacterium mangrovi gen. nov., sp. nov., a novel member of family Phyllobacteriacea isolated from mangrove sediment.</title>
        <authorList>
            <person name="Liao H."/>
            <person name="Tian Y."/>
        </authorList>
    </citation>
    <scope>NUCLEOTIDE SEQUENCE [LARGE SCALE GENOMIC DNA]</scope>
    <source>
        <strain evidence="2 3">X9-2-2</strain>
    </source>
</reference>
<dbReference type="Proteomes" id="UP000221168">
    <property type="component" value="Unassembled WGS sequence"/>
</dbReference>
<feature type="domain" description="Phage protein Gp138 N-terminal" evidence="1">
    <location>
        <begin position="32"/>
        <end position="122"/>
    </location>
</feature>
<protein>
    <recommendedName>
        <fullName evidence="1">Phage protein Gp138 N-terminal domain-containing protein</fullName>
    </recommendedName>
</protein>